<name>A0A5J9V9R5_9POAL</name>
<comment type="caution">
    <text evidence="6">The sequence shown here is derived from an EMBL/GenBank/DDBJ whole genome shotgun (WGS) entry which is preliminary data.</text>
</comment>
<feature type="chain" id="PRO_5023942594" description="Bifunctional inhibitor/plant lipid transfer protein/seed storage helical domain-containing protein" evidence="4">
    <location>
        <begin position="22"/>
        <end position="100"/>
    </location>
</feature>
<dbReference type="Pfam" id="PF14368">
    <property type="entry name" value="LTP_2"/>
    <property type="match status" value="1"/>
</dbReference>
<comment type="similarity">
    <text evidence="1">Belongs to the plant LTP family. B11E subfamily.</text>
</comment>
<accession>A0A5J9V9R5</accession>
<dbReference type="SUPFAM" id="SSF47699">
    <property type="entry name" value="Bifunctional inhibitor/lipid-transfer protein/seed storage 2S albumin"/>
    <property type="match status" value="1"/>
</dbReference>
<reference evidence="6 7" key="1">
    <citation type="journal article" date="2019" name="Sci. Rep.">
        <title>A high-quality genome of Eragrostis curvula grass provides insights into Poaceae evolution and supports new strategies to enhance forage quality.</title>
        <authorList>
            <person name="Carballo J."/>
            <person name="Santos B.A.C.M."/>
            <person name="Zappacosta D."/>
            <person name="Garbus I."/>
            <person name="Selva J.P."/>
            <person name="Gallo C.A."/>
            <person name="Diaz A."/>
            <person name="Albertini E."/>
            <person name="Caccamo M."/>
            <person name="Echenique V."/>
        </authorList>
    </citation>
    <scope>NUCLEOTIDE SEQUENCE [LARGE SCALE GENOMIC DNA]</scope>
    <source>
        <strain evidence="7">cv. Victoria</strain>
        <tissue evidence="6">Leaf</tissue>
    </source>
</reference>
<gene>
    <name evidence="6" type="ORF">EJB05_23876</name>
</gene>
<keyword evidence="3" id="KW-0446">Lipid-binding</keyword>
<sequence>MAKAVAMLMFMALFVATMSSAESSGKLDCHPKLLSVCLPALIHGVAPTPGCCANLRAQQDCFCQYKRDPTFRSYLTGVNGQHTLKSCGLATSYVCLQRAV</sequence>
<protein>
    <recommendedName>
        <fullName evidence="5">Bifunctional inhibitor/plant lipid transfer protein/seed storage helical domain-containing protein</fullName>
    </recommendedName>
</protein>
<dbReference type="PANTHER" id="PTHR33214:SF69">
    <property type="entry name" value="BIFUNCTIONAL INHIBITOR_LIPID-TRANSFER PROTEIN_SEED STORAGE 2S ALBUMIN SUPERFAMILY PROTEIN"/>
    <property type="match status" value="1"/>
</dbReference>
<dbReference type="InterPro" id="IPR036312">
    <property type="entry name" value="Bifun_inhib/LTP/seed_sf"/>
</dbReference>
<dbReference type="Proteomes" id="UP000324897">
    <property type="component" value="Chromosome 1"/>
</dbReference>
<evidence type="ECO:0000313" key="6">
    <source>
        <dbReference type="EMBL" id="TVU32157.1"/>
    </source>
</evidence>
<dbReference type="OrthoDB" id="665742at2759"/>
<keyword evidence="2" id="KW-0813">Transport</keyword>
<dbReference type="Gene3D" id="1.10.110.10">
    <property type="entry name" value="Plant lipid-transfer and hydrophobic proteins"/>
    <property type="match status" value="1"/>
</dbReference>
<keyword evidence="7" id="KW-1185">Reference proteome</keyword>
<evidence type="ECO:0000256" key="3">
    <source>
        <dbReference type="ARBA" id="ARBA00023121"/>
    </source>
</evidence>
<evidence type="ECO:0000313" key="7">
    <source>
        <dbReference type="Proteomes" id="UP000324897"/>
    </source>
</evidence>
<feature type="domain" description="Bifunctional inhibitor/plant lipid transfer protein/seed storage helical" evidence="5">
    <location>
        <begin position="12"/>
        <end position="94"/>
    </location>
</feature>
<dbReference type="InterPro" id="IPR033872">
    <property type="entry name" value="nsLTP2"/>
</dbReference>
<evidence type="ECO:0000259" key="5">
    <source>
        <dbReference type="Pfam" id="PF14368"/>
    </source>
</evidence>
<dbReference type="GO" id="GO:0006869">
    <property type="term" value="P:lipid transport"/>
    <property type="evidence" value="ECO:0007669"/>
    <property type="project" value="InterPro"/>
</dbReference>
<organism evidence="6 7">
    <name type="scientific">Eragrostis curvula</name>
    <name type="common">weeping love grass</name>
    <dbReference type="NCBI Taxonomy" id="38414"/>
    <lineage>
        <taxon>Eukaryota</taxon>
        <taxon>Viridiplantae</taxon>
        <taxon>Streptophyta</taxon>
        <taxon>Embryophyta</taxon>
        <taxon>Tracheophyta</taxon>
        <taxon>Spermatophyta</taxon>
        <taxon>Magnoliopsida</taxon>
        <taxon>Liliopsida</taxon>
        <taxon>Poales</taxon>
        <taxon>Poaceae</taxon>
        <taxon>PACMAD clade</taxon>
        <taxon>Chloridoideae</taxon>
        <taxon>Eragrostideae</taxon>
        <taxon>Eragrostidinae</taxon>
        <taxon>Eragrostis</taxon>
    </lineage>
</organism>
<dbReference type="GO" id="GO:0008289">
    <property type="term" value="F:lipid binding"/>
    <property type="evidence" value="ECO:0007669"/>
    <property type="project" value="UniProtKB-KW"/>
</dbReference>
<feature type="signal peptide" evidence="4">
    <location>
        <begin position="1"/>
        <end position="21"/>
    </location>
</feature>
<feature type="non-terminal residue" evidence="6">
    <location>
        <position position="1"/>
    </location>
</feature>
<dbReference type="Gramene" id="TVU32157">
    <property type="protein sequence ID" value="TVU32157"/>
    <property type="gene ID" value="EJB05_23876"/>
</dbReference>
<dbReference type="AlphaFoldDB" id="A0A5J9V9R5"/>
<dbReference type="InterPro" id="IPR016140">
    <property type="entry name" value="Bifunc_inhib/LTP/seed_store"/>
</dbReference>
<dbReference type="EMBL" id="RWGY01000011">
    <property type="protein sequence ID" value="TVU32157.1"/>
    <property type="molecule type" value="Genomic_DNA"/>
</dbReference>
<evidence type="ECO:0000256" key="2">
    <source>
        <dbReference type="ARBA" id="ARBA00022448"/>
    </source>
</evidence>
<dbReference type="PANTHER" id="PTHR33214">
    <property type="entry name" value="BIFUNCTIONAL INHIBITOR/LIPID-TRANSFER PROTEIN/SEED STORAGE 2S ALBUMIN SUPERFAMILY PROTEIN"/>
    <property type="match status" value="1"/>
</dbReference>
<evidence type="ECO:0000256" key="4">
    <source>
        <dbReference type="SAM" id="SignalP"/>
    </source>
</evidence>
<keyword evidence="4" id="KW-0732">Signal</keyword>
<proteinExistence type="inferred from homology"/>
<evidence type="ECO:0000256" key="1">
    <source>
        <dbReference type="ARBA" id="ARBA00009707"/>
    </source>
</evidence>